<dbReference type="GO" id="GO:0005737">
    <property type="term" value="C:cytoplasm"/>
    <property type="evidence" value="ECO:0007669"/>
    <property type="project" value="TreeGrafter"/>
</dbReference>
<keyword evidence="5" id="KW-0472">Membrane</keyword>
<organism evidence="7">
    <name type="scientific">Chaetoceros debilis</name>
    <dbReference type="NCBI Taxonomy" id="122233"/>
    <lineage>
        <taxon>Eukaryota</taxon>
        <taxon>Sar</taxon>
        <taxon>Stramenopiles</taxon>
        <taxon>Ochrophyta</taxon>
        <taxon>Bacillariophyta</taxon>
        <taxon>Coscinodiscophyceae</taxon>
        <taxon>Chaetocerotophycidae</taxon>
        <taxon>Chaetocerotales</taxon>
        <taxon>Chaetocerotaceae</taxon>
        <taxon>Chaetoceros</taxon>
    </lineage>
</organism>
<name>A0A7S3Q501_9STRA</name>
<evidence type="ECO:0000256" key="4">
    <source>
        <dbReference type="ARBA" id="ARBA00022989"/>
    </source>
</evidence>
<keyword evidence="3" id="KW-0812">Transmembrane</keyword>
<dbReference type="PANTHER" id="PTHR11266">
    <property type="entry name" value="PEROXISOMAL MEMBRANE PROTEIN 2, PXMP2 MPV17"/>
    <property type="match status" value="1"/>
</dbReference>
<reference evidence="7" key="1">
    <citation type="submission" date="2021-01" db="EMBL/GenBank/DDBJ databases">
        <authorList>
            <person name="Corre E."/>
            <person name="Pelletier E."/>
            <person name="Niang G."/>
            <person name="Scheremetjew M."/>
            <person name="Finn R."/>
            <person name="Kale V."/>
            <person name="Holt S."/>
            <person name="Cochrane G."/>
            <person name="Meng A."/>
            <person name="Brown T."/>
            <person name="Cohen L."/>
        </authorList>
    </citation>
    <scope>NUCLEOTIDE SEQUENCE</scope>
    <source>
        <strain evidence="7">MM31A-1</strain>
    </source>
</reference>
<dbReference type="AlphaFoldDB" id="A0A7S3Q501"/>
<proteinExistence type="inferred from homology"/>
<evidence type="ECO:0000256" key="5">
    <source>
        <dbReference type="ARBA" id="ARBA00023136"/>
    </source>
</evidence>
<keyword evidence="4" id="KW-1133">Transmembrane helix</keyword>
<dbReference type="InterPro" id="IPR007248">
    <property type="entry name" value="Mpv17_PMP22"/>
</dbReference>
<evidence type="ECO:0000313" key="7">
    <source>
        <dbReference type="EMBL" id="CAE0465904.1"/>
    </source>
</evidence>
<gene>
    <name evidence="7" type="ORF">CDEB00056_LOCUS10756</name>
</gene>
<accession>A0A7S3Q501</accession>
<evidence type="ECO:0000256" key="6">
    <source>
        <dbReference type="RuleBase" id="RU363053"/>
    </source>
</evidence>
<dbReference type="Pfam" id="PF04117">
    <property type="entry name" value="Mpv17_PMP22"/>
    <property type="match status" value="1"/>
</dbReference>
<sequence length="332" mass="38459">MSYFFQAYARRLQTHPISVNLSTSLVLMTVGDIMAQKIEKYQMEQNVFANDGRDSEQEEKMRNAPLAKRISLRKYRTKILEQHEHYVNPRIIKTDGNSCEEQIIYDHVDKENSKDLQSAFKLKAQDLVEKIEKMLQNEVNDLDWVRSGSMGVWATCFLTPGFMWLFKTFDKYLPHKTPFSIACRLVGAFLWSIPNNTAFFAYGTCVHHTIEWWDETQLIKTKIAEGLHENEDIILPNFRFDVMMSNIYKKLDAEIVTTIKNSARLWIPVNLVNFTVIPPYLRQVTMSGVSVVWNCYISLVQHRDIVTLEQSDSAKENSSLGKTENIALVTND</sequence>
<dbReference type="EMBL" id="HBIO01013898">
    <property type="protein sequence ID" value="CAE0465904.1"/>
    <property type="molecule type" value="Transcribed_RNA"/>
</dbReference>
<evidence type="ECO:0000256" key="2">
    <source>
        <dbReference type="ARBA" id="ARBA00006824"/>
    </source>
</evidence>
<comment type="subcellular location">
    <subcellularLocation>
        <location evidence="1">Membrane</location>
        <topology evidence="1">Multi-pass membrane protein</topology>
    </subcellularLocation>
</comment>
<comment type="similarity">
    <text evidence="2 6">Belongs to the peroxisomal membrane protein PXMP2/4 family.</text>
</comment>
<evidence type="ECO:0000256" key="1">
    <source>
        <dbReference type="ARBA" id="ARBA00004141"/>
    </source>
</evidence>
<protein>
    <submittedName>
        <fullName evidence="7">Uncharacterized protein</fullName>
    </submittedName>
</protein>
<dbReference type="GO" id="GO:0016020">
    <property type="term" value="C:membrane"/>
    <property type="evidence" value="ECO:0007669"/>
    <property type="project" value="UniProtKB-SubCell"/>
</dbReference>
<evidence type="ECO:0000256" key="3">
    <source>
        <dbReference type="ARBA" id="ARBA00022692"/>
    </source>
</evidence>